<organism evidence="2">
    <name type="scientific">Ananas comosus var. bracteatus</name>
    <name type="common">red pineapple</name>
    <dbReference type="NCBI Taxonomy" id="296719"/>
    <lineage>
        <taxon>Eukaryota</taxon>
        <taxon>Viridiplantae</taxon>
        <taxon>Streptophyta</taxon>
        <taxon>Embryophyta</taxon>
        <taxon>Tracheophyta</taxon>
        <taxon>Spermatophyta</taxon>
        <taxon>Magnoliopsida</taxon>
        <taxon>Liliopsida</taxon>
        <taxon>Poales</taxon>
        <taxon>Bromeliaceae</taxon>
        <taxon>Bromelioideae</taxon>
        <taxon>Ananas</taxon>
    </lineage>
</organism>
<dbReference type="EMBL" id="LR862133">
    <property type="protein sequence ID" value="CAD1838515.1"/>
    <property type="molecule type" value="Genomic_DNA"/>
</dbReference>
<gene>
    <name evidence="2" type="ORF">CB5_LOCUS21726</name>
</gene>
<evidence type="ECO:0000313" key="2">
    <source>
        <dbReference type="EMBL" id="CAD1838515.1"/>
    </source>
</evidence>
<accession>A0A6V7Q6M9</accession>
<feature type="region of interest" description="Disordered" evidence="1">
    <location>
        <begin position="89"/>
        <end position="111"/>
    </location>
</feature>
<evidence type="ECO:0000256" key="1">
    <source>
        <dbReference type="SAM" id="MobiDB-lite"/>
    </source>
</evidence>
<dbReference type="AlphaFoldDB" id="A0A6V7Q6M9"/>
<reference evidence="2" key="1">
    <citation type="submission" date="2020-07" db="EMBL/GenBank/DDBJ databases">
        <authorList>
            <person name="Lin J."/>
        </authorList>
    </citation>
    <scope>NUCLEOTIDE SEQUENCE</scope>
</reference>
<dbReference type="Gene3D" id="3.20.20.80">
    <property type="entry name" value="Glycosidases"/>
    <property type="match status" value="1"/>
</dbReference>
<name>A0A6V7Q6M9_ANACO</name>
<protein>
    <submittedName>
        <fullName evidence="2">Uncharacterized protein</fullName>
    </submittedName>
</protein>
<proteinExistence type="predicted"/>
<sequence>MVAYYSATQITAAAVGNEVFVSPLSNFTALLVSAMTNVHAALACLDDAVIDNDHRRCAKGTYDHGPVHPALPPIFATYLNRELPLQVAEQSESTTRTEKQRSNGDGSAIGVLPRLSQSSSAAAARTSSRLFSDGKGRVLSEEEKAAENVYIQVHPIPIP</sequence>